<comment type="subunit">
    <text evidence="2">Monomer.</text>
</comment>
<keyword evidence="16" id="KW-1185">Reference proteome</keyword>
<reference evidence="15" key="2">
    <citation type="submission" date="2020-09" db="EMBL/GenBank/DDBJ databases">
        <authorList>
            <person name="Sun Q."/>
            <person name="Kim S."/>
        </authorList>
    </citation>
    <scope>NUCLEOTIDE SEQUENCE</scope>
    <source>
        <strain evidence="15">KCTC 23310</strain>
    </source>
</reference>
<dbReference type="SUPFAM" id="SSF52833">
    <property type="entry name" value="Thioredoxin-like"/>
    <property type="match status" value="1"/>
</dbReference>
<evidence type="ECO:0000256" key="2">
    <source>
        <dbReference type="ARBA" id="ARBA00011245"/>
    </source>
</evidence>
<dbReference type="InterPro" id="IPR050924">
    <property type="entry name" value="Peroxiredoxin_BCP/PrxQ"/>
</dbReference>
<evidence type="ECO:0000313" key="15">
    <source>
        <dbReference type="EMBL" id="GHC58912.1"/>
    </source>
</evidence>
<dbReference type="Gene3D" id="3.40.30.10">
    <property type="entry name" value="Glutaredoxin"/>
    <property type="match status" value="1"/>
</dbReference>
<name>A0A918TQN8_9RHOB</name>
<dbReference type="InterPro" id="IPR024706">
    <property type="entry name" value="Peroxiredoxin_AhpC-typ"/>
</dbReference>
<dbReference type="EC" id="1.11.1.24" evidence="3"/>
<dbReference type="AlphaFoldDB" id="A0A918TQN8"/>
<dbReference type="Pfam" id="PF00578">
    <property type="entry name" value="AhpC-TSA"/>
    <property type="match status" value="1"/>
</dbReference>
<dbReference type="GO" id="GO:0034599">
    <property type="term" value="P:cellular response to oxidative stress"/>
    <property type="evidence" value="ECO:0007669"/>
    <property type="project" value="TreeGrafter"/>
</dbReference>
<evidence type="ECO:0000256" key="10">
    <source>
        <dbReference type="ARBA" id="ARBA00038489"/>
    </source>
</evidence>
<keyword evidence="7" id="KW-1015">Disulfide bond</keyword>
<gene>
    <name evidence="15" type="primary">bcp</name>
    <name evidence="15" type="ORF">GCM10007315_23420</name>
</gene>
<evidence type="ECO:0000313" key="16">
    <source>
        <dbReference type="Proteomes" id="UP000638981"/>
    </source>
</evidence>
<reference evidence="15" key="1">
    <citation type="journal article" date="2014" name="Int. J. Syst. Evol. Microbiol.">
        <title>Complete genome sequence of Corynebacterium casei LMG S-19264T (=DSM 44701T), isolated from a smear-ripened cheese.</title>
        <authorList>
            <consortium name="US DOE Joint Genome Institute (JGI-PGF)"/>
            <person name="Walter F."/>
            <person name="Albersmeier A."/>
            <person name="Kalinowski J."/>
            <person name="Ruckert C."/>
        </authorList>
    </citation>
    <scope>NUCLEOTIDE SEQUENCE</scope>
    <source>
        <strain evidence="15">KCTC 23310</strain>
    </source>
</reference>
<comment type="catalytic activity">
    <reaction evidence="12">
        <text>a hydroperoxide + [thioredoxin]-dithiol = an alcohol + [thioredoxin]-disulfide + H2O</text>
        <dbReference type="Rhea" id="RHEA:62620"/>
        <dbReference type="Rhea" id="RHEA-COMP:10698"/>
        <dbReference type="Rhea" id="RHEA-COMP:10700"/>
        <dbReference type="ChEBI" id="CHEBI:15377"/>
        <dbReference type="ChEBI" id="CHEBI:29950"/>
        <dbReference type="ChEBI" id="CHEBI:30879"/>
        <dbReference type="ChEBI" id="CHEBI:35924"/>
        <dbReference type="ChEBI" id="CHEBI:50058"/>
        <dbReference type="EC" id="1.11.1.24"/>
    </reaction>
</comment>
<comment type="caution">
    <text evidence="15">The sequence shown here is derived from an EMBL/GenBank/DDBJ whole genome shotgun (WGS) entry which is preliminary data.</text>
</comment>
<evidence type="ECO:0000256" key="11">
    <source>
        <dbReference type="ARBA" id="ARBA00042639"/>
    </source>
</evidence>
<evidence type="ECO:0000259" key="14">
    <source>
        <dbReference type="PROSITE" id="PS51352"/>
    </source>
</evidence>
<keyword evidence="6" id="KW-0560">Oxidoreductase</keyword>
<evidence type="ECO:0000256" key="3">
    <source>
        <dbReference type="ARBA" id="ARBA00013017"/>
    </source>
</evidence>
<evidence type="ECO:0000256" key="6">
    <source>
        <dbReference type="ARBA" id="ARBA00023002"/>
    </source>
</evidence>
<dbReference type="GO" id="GO:0008379">
    <property type="term" value="F:thioredoxin peroxidase activity"/>
    <property type="evidence" value="ECO:0007669"/>
    <property type="project" value="TreeGrafter"/>
</dbReference>
<evidence type="ECO:0000256" key="4">
    <source>
        <dbReference type="ARBA" id="ARBA00022559"/>
    </source>
</evidence>
<dbReference type="GO" id="GO:0045454">
    <property type="term" value="P:cell redox homeostasis"/>
    <property type="evidence" value="ECO:0007669"/>
    <property type="project" value="TreeGrafter"/>
</dbReference>
<dbReference type="FunFam" id="3.40.30.10:FF:000007">
    <property type="entry name" value="Thioredoxin-dependent thiol peroxidase"/>
    <property type="match status" value="1"/>
</dbReference>
<evidence type="ECO:0000256" key="13">
    <source>
        <dbReference type="PIRSR" id="PIRSR000239-1"/>
    </source>
</evidence>
<protein>
    <recommendedName>
        <fullName evidence="3">thioredoxin-dependent peroxiredoxin</fullName>
        <ecNumber evidence="3">1.11.1.24</ecNumber>
    </recommendedName>
    <alternativeName>
        <fullName evidence="9">Thioredoxin peroxidase</fullName>
    </alternativeName>
    <alternativeName>
        <fullName evidence="11">Thioredoxin-dependent peroxiredoxin Bcp</fullName>
    </alternativeName>
</protein>
<sequence length="152" mass="16355">MITTGDAAPDFTLIRDGGTEVTLSASWPLVLFFYPGDSTPTCTTEAQAFSATVAAFHAKGVKVMGVSRDTLAKHDRFVAKSGLTVPLLVDEDGSVCNAYGVWAEKTTFGKTYMGIVRTTFLIGRDGRILHRWEVARIKGHVDEVLAAVEAMG</sequence>
<dbReference type="PANTHER" id="PTHR42801">
    <property type="entry name" value="THIOREDOXIN-DEPENDENT PEROXIDE REDUCTASE"/>
    <property type="match status" value="1"/>
</dbReference>
<comment type="similarity">
    <text evidence="10">Belongs to the peroxiredoxin family. BCP/PrxQ subfamily.</text>
</comment>
<organism evidence="15 16">
    <name type="scientific">Neogemmobacter tilapiae</name>
    <dbReference type="NCBI Taxonomy" id="875041"/>
    <lineage>
        <taxon>Bacteria</taxon>
        <taxon>Pseudomonadati</taxon>
        <taxon>Pseudomonadota</taxon>
        <taxon>Alphaproteobacteria</taxon>
        <taxon>Rhodobacterales</taxon>
        <taxon>Paracoccaceae</taxon>
        <taxon>Neogemmobacter</taxon>
    </lineage>
</organism>
<feature type="domain" description="Thioredoxin" evidence="14">
    <location>
        <begin position="2"/>
        <end position="152"/>
    </location>
</feature>
<dbReference type="Proteomes" id="UP000638981">
    <property type="component" value="Unassembled WGS sequence"/>
</dbReference>
<evidence type="ECO:0000256" key="1">
    <source>
        <dbReference type="ARBA" id="ARBA00003330"/>
    </source>
</evidence>
<dbReference type="GO" id="GO:0005737">
    <property type="term" value="C:cytoplasm"/>
    <property type="evidence" value="ECO:0007669"/>
    <property type="project" value="TreeGrafter"/>
</dbReference>
<dbReference type="CDD" id="cd03017">
    <property type="entry name" value="PRX_BCP"/>
    <property type="match status" value="1"/>
</dbReference>
<evidence type="ECO:0000256" key="8">
    <source>
        <dbReference type="ARBA" id="ARBA00023284"/>
    </source>
</evidence>
<proteinExistence type="inferred from homology"/>
<evidence type="ECO:0000256" key="7">
    <source>
        <dbReference type="ARBA" id="ARBA00023157"/>
    </source>
</evidence>
<accession>A0A918TQN8</accession>
<feature type="active site" description="Cysteine sulfenic acid (-SOH) intermediate; for peroxidase activity" evidence="13">
    <location>
        <position position="42"/>
    </location>
</feature>
<evidence type="ECO:0000256" key="12">
    <source>
        <dbReference type="ARBA" id="ARBA00049091"/>
    </source>
</evidence>
<dbReference type="PROSITE" id="PS51352">
    <property type="entry name" value="THIOREDOXIN_2"/>
    <property type="match status" value="1"/>
</dbReference>
<dbReference type="InterPro" id="IPR000866">
    <property type="entry name" value="AhpC/TSA"/>
</dbReference>
<dbReference type="InterPro" id="IPR036249">
    <property type="entry name" value="Thioredoxin-like_sf"/>
</dbReference>
<evidence type="ECO:0000256" key="9">
    <source>
        <dbReference type="ARBA" id="ARBA00032824"/>
    </source>
</evidence>
<dbReference type="PANTHER" id="PTHR42801:SF4">
    <property type="entry name" value="AHPC_TSA FAMILY PROTEIN"/>
    <property type="match status" value="1"/>
</dbReference>
<dbReference type="EMBL" id="BMYJ01000006">
    <property type="protein sequence ID" value="GHC58912.1"/>
    <property type="molecule type" value="Genomic_DNA"/>
</dbReference>
<dbReference type="InterPro" id="IPR013766">
    <property type="entry name" value="Thioredoxin_domain"/>
</dbReference>
<dbReference type="PIRSF" id="PIRSF000239">
    <property type="entry name" value="AHPC"/>
    <property type="match status" value="1"/>
</dbReference>
<keyword evidence="5" id="KW-0049">Antioxidant</keyword>
<keyword evidence="4" id="KW-0575">Peroxidase</keyword>
<keyword evidence="8" id="KW-0676">Redox-active center</keyword>
<comment type="function">
    <text evidence="1">Thiol-specific peroxidase that catalyzes the reduction of hydrogen peroxide and organic hydroperoxides to water and alcohols, respectively. Plays a role in cell protection against oxidative stress by detoxifying peroxides and as sensor of hydrogen peroxide-mediated signaling events.</text>
</comment>
<evidence type="ECO:0000256" key="5">
    <source>
        <dbReference type="ARBA" id="ARBA00022862"/>
    </source>
</evidence>